<dbReference type="GO" id="GO:0020037">
    <property type="term" value="F:heme binding"/>
    <property type="evidence" value="ECO:0007669"/>
    <property type="project" value="UniProtKB-UniRule"/>
</dbReference>
<evidence type="ECO:0000256" key="9">
    <source>
        <dbReference type="ARBA" id="ARBA00023004"/>
    </source>
</evidence>
<dbReference type="SUPFAM" id="SSF55856">
    <property type="entry name" value="Cytochrome b5-like heme/steroid binding domain"/>
    <property type="match status" value="2"/>
</dbReference>
<keyword evidence="14" id="KW-1133">Transmembrane helix</keyword>
<keyword evidence="4 14" id="KW-0812">Transmembrane</keyword>
<dbReference type="FunFam" id="3.10.120.10:FF:000002">
    <property type="entry name" value="Cytochrome b5 type B"/>
    <property type="match status" value="2"/>
</dbReference>
<dbReference type="EMBL" id="CASHTH010001506">
    <property type="protein sequence ID" value="CAI8016210.1"/>
    <property type="molecule type" value="Genomic_DNA"/>
</dbReference>
<keyword evidence="10 14" id="KW-0472">Membrane</keyword>
<evidence type="ECO:0000256" key="12">
    <source>
        <dbReference type="ARBA" id="ARBA00038168"/>
    </source>
</evidence>
<dbReference type="InterPro" id="IPR036400">
    <property type="entry name" value="Cyt_B5-like_heme/steroid_sf"/>
</dbReference>
<organism evidence="17 18">
    <name type="scientific">Geodia barretti</name>
    <name type="common">Barrett's horny sponge</name>
    <dbReference type="NCBI Taxonomy" id="519541"/>
    <lineage>
        <taxon>Eukaryota</taxon>
        <taxon>Metazoa</taxon>
        <taxon>Porifera</taxon>
        <taxon>Demospongiae</taxon>
        <taxon>Heteroscleromorpha</taxon>
        <taxon>Tetractinellida</taxon>
        <taxon>Astrophorina</taxon>
        <taxon>Geodiidae</taxon>
        <taxon>Geodia</taxon>
    </lineage>
</organism>
<keyword evidence="8" id="KW-0249">Electron transport</keyword>
<dbReference type="Pfam" id="PF00173">
    <property type="entry name" value="Cyt-b5"/>
    <property type="match status" value="2"/>
</dbReference>
<feature type="domain" description="Cytochrome b5 heme-binding" evidence="16">
    <location>
        <begin position="136"/>
        <end position="213"/>
    </location>
</feature>
<reference evidence="17" key="1">
    <citation type="submission" date="2023-03" db="EMBL/GenBank/DDBJ databases">
        <authorList>
            <person name="Steffen K."/>
            <person name="Cardenas P."/>
        </authorList>
    </citation>
    <scope>NUCLEOTIDE SEQUENCE</scope>
</reference>
<feature type="transmembrane region" description="Helical" evidence="14">
    <location>
        <begin position="233"/>
        <end position="259"/>
    </location>
</feature>
<dbReference type="SMART" id="SM01117">
    <property type="entry name" value="Cyt-b5"/>
    <property type="match status" value="2"/>
</dbReference>
<evidence type="ECO:0000256" key="13">
    <source>
        <dbReference type="ARBA" id="ARBA00039806"/>
    </source>
</evidence>
<dbReference type="GO" id="GO:0046872">
    <property type="term" value="F:metal ion binding"/>
    <property type="evidence" value="ECO:0007669"/>
    <property type="project" value="UniProtKB-UniRule"/>
</dbReference>
<keyword evidence="3 14" id="KW-0349">Heme</keyword>
<comment type="caution">
    <text evidence="17">The sequence shown here is derived from an EMBL/GenBank/DDBJ whole genome shotgun (WGS) entry which is preliminary data.</text>
</comment>
<dbReference type="GO" id="GO:0005789">
    <property type="term" value="C:endoplasmic reticulum membrane"/>
    <property type="evidence" value="ECO:0007669"/>
    <property type="project" value="UniProtKB-SubCell"/>
</dbReference>
<evidence type="ECO:0000256" key="8">
    <source>
        <dbReference type="ARBA" id="ARBA00022982"/>
    </source>
</evidence>
<dbReference type="InterPro" id="IPR018506">
    <property type="entry name" value="Cyt_B5_heme-BS"/>
</dbReference>
<dbReference type="PRINTS" id="PR00363">
    <property type="entry name" value="CYTOCHROMEB5"/>
</dbReference>
<keyword evidence="18" id="KW-1185">Reference proteome</keyword>
<dbReference type="InterPro" id="IPR050668">
    <property type="entry name" value="Cytochrome_b5"/>
</dbReference>
<evidence type="ECO:0000256" key="7">
    <source>
        <dbReference type="ARBA" id="ARBA00022848"/>
    </source>
</evidence>
<evidence type="ECO:0000259" key="16">
    <source>
        <dbReference type="PROSITE" id="PS50255"/>
    </source>
</evidence>
<proteinExistence type="inferred from homology"/>
<evidence type="ECO:0000256" key="3">
    <source>
        <dbReference type="ARBA" id="ARBA00022617"/>
    </source>
</evidence>
<protein>
    <recommendedName>
        <fullName evidence="13">Cytochrome b5</fullName>
    </recommendedName>
</protein>
<keyword evidence="2" id="KW-0813">Transport</keyword>
<keyword evidence="5 14" id="KW-0479">Metal-binding</keyword>
<evidence type="ECO:0000256" key="1">
    <source>
        <dbReference type="ARBA" id="ARBA00004131"/>
    </source>
</evidence>
<evidence type="ECO:0000256" key="6">
    <source>
        <dbReference type="ARBA" id="ARBA00022824"/>
    </source>
</evidence>
<evidence type="ECO:0000313" key="18">
    <source>
        <dbReference type="Proteomes" id="UP001174909"/>
    </source>
</evidence>
<dbReference type="PROSITE" id="PS50255">
    <property type="entry name" value="CYTOCHROME_B5_2"/>
    <property type="match status" value="2"/>
</dbReference>
<evidence type="ECO:0000256" key="2">
    <source>
        <dbReference type="ARBA" id="ARBA00022448"/>
    </source>
</evidence>
<dbReference type="PROSITE" id="PS00191">
    <property type="entry name" value="CYTOCHROME_B5_1"/>
    <property type="match status" value="2"/>
</dbReference>
<keyword evidence="9 14" id="KW-0408">Iron</keyword>
<sequence>MGDQSLKQYTWEEVKKHRSSESLWIVVDGKVYDVTDFLDEHPGGEEVMMEHSGRDATEAFDDVGHSPDAKEIQKKYLIGEVVGSRREQEPRPPAQLARTGVRKNRPAGQRKGALLLRSSYYDCFSSRGSGMATPAGKTFTWDEVAQHNSVSAGVWVVIDGLVYDVTQFVDEHPGGDEVLLDNAGKDATSPFRDVGHSDDAIRLRDGFCIGRIASDDPPSEETPRSSTSSQLKAAVGVAAGFAVPALVLVAAVAAGYFIYRRFKH</sequence>
<feature type="domain" description="Cytochrome b5 heme-binding" evidence="16">
    <location>
        <begin position="6"/>
        <end position="82"/>
    </location>
</feature>
<comment type="subcellular location">
    <subcellularLocation>
        <location evidence="1">Endoplasmic reticulum membrane</location>
        <topology evidence="1">Single-pass membrane protein</topology>
        <orientation evidence="1">Cytoplasmic side</orientation>
    </subcellularLocation>
    <subcellularLocation>
        <location evidence="11">Microsome membrane</location>
        <topology evidence="11">Single-pass membrane protein</topology>
        <orientation evidence="11">Cytoplasmic side</orientation>
    </subcellularLocation>
</comment>
<dbReference type="PANTHER" id="PTHR19359">
    <property type="entry name" value="CYTOCHROME B5"/>
    <property type="match status" value="1"/>
</dbReference>
<dbReference type="InterPro" id="IPR001199">
    <property type="entry name" value="Cyt_B5-like_heme/steroid-bd"/>
</dbReference>
<evidence type="ECO:0000256" key="14">
    <source>
        <dbReference type="RuleBase" id="RU362121"/>
    </source>
</evidence>
<keyword evidence="6" id="KW-0256">Endoplasmic reticulum</keyword>
<dbReference type="Proteomes" id="UP001174909">
    <property type="component" value="Unassembled WGS sequence"/>
</dbReference>
<dbReference type="PANTHER" id="PTHR19359:SF150">
    <property type="entry name" value="CYTOCHROME B5"/>
    <property type="match status" value="1"/>
</dbReference>
<feature type="region of interest" description="Disordered" evidence="15">
    <location>
        <begin position="83"/>
        <end position="108"/>
    </location>
</feature>
<accession>A0AA35WJ16</accession>
<evidence type="ECO:0000256" key="11">
    <source>
        <dbReference type="ARBA" id="ARBA00037877"/>
    </source>
</evidence>
<gene>
    <name evidence="17" type="ORF">GBAR_LOCUS9958</name>
</gene>
<evidence type="ECO:0000256" key="15">
    <source>
        <dbReference type="SAM" id="MobiDB-lite"/>
    </source>
</evidence>
<evidence type="ECO:0000313" key="17">
    <source>
        <dbReference type="EMBL" id="CAI8016210.1"/>
    </source>
</evidence>
<dbReference type="Gene3D" id="3.10.120.10">
    <property type="entry name" value="Cytochrome b5-like heme/steroid binding domain"/>
    <property type="match status" value="2"/>
</dbReference>
<evidence type="ECO:0000256" key="4">
    <source>
        <dbReference type="ARBA" id="ARBA00022692"/>
    </source>
</evidence>
<dbReference type="AlphaFoldDB" id="A0AA35WJ16"/>
<name>A0AA35WJ16_GEOBA</name>
<evidence type="ECO:0000256" key="5">
    <source>
        <dbReference type="ARBA" id="ARBA00022723"/>
    </source>
</evidence>
<evidence type="ECO:0000256" key="10">
    <source>
        <dbReference type="ARBA" id="ARBA00023136"/>
    </source>
</evidence>
<comment type="similarity">
    <text evidence="12 14">Belongs to the cytochrome b5 family.</text>
</comment>
<keyword evidence="7" id="KW-0492">Microsome</keyword>